<gene>
    <name evidence="3" type="ORF">E2I14_13450</name>
</gene>
<evidence type="ECO:0000313" key="3">
    <source>
        <dbReference type="EMBL" id="TDK64448.1"/>
    </source>
</evidence>
<dbReference type="GO" id="GO:0005829">
    <property type="term" value="C:cytosol"/>
    <property type="evidence" value="ECO:0007669"/>
    <property type="project" value="TreeGrafter"/>
</dbReference>
<dbReference type="GO" id="GO:0009244">
    <property type="term" value="P:lipopolysaccharide core region biosynthetic process"/>
    <property type="evidence" value="ECO:0007669"/>
    <property type="project" value="TreeGrafter"/>
</dbReference>
<keyword evidence="1" id="KW-0328">Glycosyltransferase</keyword>
<accession>A0A4R5VYM5</accession>
<dbReference type="InterPro" id="IPR051199">
    <property type="entry name" value="LPS_LOS_Heptosyltrfase"/>
</dbReference>
<dbReference type="GO" id="GO:0008713">
    <property type="term" value="F:ADP-heptose-lipopolysaccharide heptosyltransferase activity"/>
    <property type="evidence" value="ECO:0007669"/>
    <property type="project" value="TreeGrafter"/>
</dbReference>
<dbReference type="Pfam" id="PF01075">
    <property type="entry name" value="Glyco_transf_9"/>
    <property type="match status" value="1"/>
</dbReference>
<dbReference type="AlphaFoldDB" id="A0A4R5VYM5"/>
<sequence length="367" mass="42128">MQLIPAQALEKADKILFITHLAIGDFTYLQNFFSAFAKAYPHIKVDIWIDEVRATSDPSKWEFLKKYSLYDWAENCSFFRKVYRRTYSPELLQESIHEAQQENYPLVVSLATLRPHKYAQLARTVGPHALAIGIRGRAKWYAPWQSAVYNKLDATFAPFHPPQSGYHITEIYADWFKQLCNLTVTSENRFPFVHIPDQWTSYARQQFITWGVTEANVAAGQKVVFINAFAKTKKRCWPLKSVAELIIAMRALPQWSNTHFVVNAVPQELNNVKSVFATYNLQDTHIFSANENFFQLPAILQRCDLIISVETAVMHLANAVHVPVIALMRQKNPEWVPIDSKISTVITTTRRSEWVDAIPVSAILKVV</sequence>
<keyword evidence="4" id="KW-1185">Reference proteome</keyword>
<dbReference type="OrthoDB" id="7051822at2"/>
<dbReference type="Proteomes" id="UP000294829">
    <property type="component" value="Unassembled WGS sequence"/>
</dbReference>
<dbReference type="RefSeq" id="WP_133329385.1">
    <property type="nucleotide sequence ID" value="NZ_SMYL01000007.1"/>
</dbReference>
<reference evidence="3 4" key="1">
    <citation type="submission" date="2019-03" db="EMBL/GenBank/DDBJ databases">
        <title>Sapientia aquatica gen. nov., sp. nov., isolated from a crater lake.</title>
        <authorList>
            <person name="Felfoldi T."/>
            <person name="Szabo A."/>
            <person name="Toth E."/>
            <person name="Schumann P."/>
            <person name="Keki Z."/>
            <person name="Marialigeti K."/>
            <person name="Mathe I."/>
        </authorList>
    </citation>
    <scope>NUCLEOTIDE SEQUENCE [LARGE SCALE GENOMIC DNA]</scope>
    <source>
        <strain evidence="3 4">SA-152</strain>
    </source>
</reference>
<name>A0A4R5VYM5_9BURK</name>
<comment type="caution">
    <text evidence="3">The sequence shown here is derived from an EMBL/GenBank/DDBJ whole genome shotgun (WGS) entry which is preliminary data.</text>
</comment>
<evidence type="ECO:0000256" key="2">
    <source>
        <dbReference type="ARBA" id="ARBA00022679"/>
    </source>
</evidence>
<dbReference type="PANTHER" id="PTHR30160">
    <property type="entry name" value="TETRAACYLDISACCHARIDE 4'-KINASE-RELATED"/>
    <property type="match status" value="1"/>
</dbReference>
<dbReference type="EMBL" id="SMYL01000007">
    <property type="protein sequence ID" value="TDK64448.1"/>
    <property type="molecule type" value="Genomic_DNA"/>
</dbReference>
<dbReference type="Gene3D" id="3.40.50.2000">
    <property type="entry name" value="Glycogen Phosphorylase B"/>
    <property type="match status" value="1"/>
</dbReference>
<dbReference type="SUPFAM" id="SSF53756">
    <property type="entry name" value="UDP-Glycosyltransferase/glycogen phosphorylase"/>
    <property type="match status" value="1"/>
</dbReference>
<protein>
    <submittedName>
        <fullName evidence="3">Lipopolysaccharide heptosyltransferase family protein</fullName>
    </submittedName>
</protein>
<evidence type="ECO:0000313" key="4">
    <source>
        <dbReference type="Proteomes" id="UP000294829"/>
    </source>
</evidence>
<evidence type="ECO:0000256" key="1">
    <source>
        <dbReference type="ARBA" id="ARBA00022676"/>
    </source>
</evidence>
<dbReference type="InterPro" id="IPR002201">
    <property type="entry name" value="Glyco_trans_9"/>
</dbReference>
<keyword evidence="2 3" id="KW-0808">Transferase</keyword>
<proteinExistence type="predicted"/>
<organism evidence="3 4">
    <name type="scientific">Sapientia aquatica</name>
    <dbReference type="NCBI Taxonomy" id="1549640"/>
    <lineage>
        <taxon>Bacteria</taxon>
        <taxon>Pseudomonadati</taxon>
        <taxon>Pseudomonadota</taxon>
        <taxon>Betaproteobacteria</taxon>
        <taxon>Burkholderiales</taxon>
        <taxon>Oxalobacteraceae</taxon>
        <taxon>Sapientia</taxon>
    </lineage>
</organism>